<feature type="region of interest" description="Disordered" evidence="1">
    <location>
        <begin position="48"/>
        <end position="87"/>
    </location>
</feature>
<gene>
    <name evidence="2" type="ORF">MHA02_30670</name>
</gene>
<keyword evidence="3" id="KW-1185">Reference proteome</keyword>
<name>A0A512ISK6_9HYPH</name>
<comment type="caution">
    <text evidence="2">The sequence shown here is derived from an EMBL/GenBank/DDBJ whole genome shotgun (WGS) entry which is preliminary data.</text>
</comment>
<evidence type="ECO:0000256" key="1">
    <source>
        <dbReference type="SAM" id="MobiDB-lite"/>
    </source>
</evidence>
<feature type="compositionally biased region" description="Polar residues" evidence="1">
    <location>
        <begin position="60"/>
        <end position="73"/>
    </location>
</feature>
<sequence length="87" mass="9699">MPEAIIMTREYDGTCTVRIGRSLILSSLRRAAADQFVATYRRLTVPSLQSEPEFPEASPSIGSRQGRPSNRYRSSPRDVTATGRKRA</sequence>
<protein>
    <submittedName>
        <fullName evidence="2">Uncharacterized protein</fullName>
    </submittedName>
</protein>
<evidence type="ECO:0000313" key="2">
    <source>
        <dbReference type="EMBL" id="GEP00680.1"/>
    </source>
</evidence>
<evidence type="ECO:0000313" key="3">
    <source>
        <dbReference type="Proteomes" id="UP000321258"/>
    </source>
</evidence>
<dbReference type="EMBL" id="BJZT01000033">
    <property type="protein sequence ID" value="GEP00680.1"/>
    <property type="molecule type" value="Genomic_DNA"/>
</dbReference>
<dbReference type="Proteomes" id="UP000321258">
    <property type="component" value="Unassembled WGS sequence"/>
</dbReference>
<reference evidence="2 3" key="1">
    <citation type="submission" date="2019-07" db="EMBL/GenBank/DDBJ databases">
        <title>Whole genome shotgun sequence of Methylobacterium haplocladii NBRC 107714.</title>
        <authorList>
            <person name="Hosoyama A."/>
            <person name="Uohara A."/>
            <person name="Ohji S."/>
            <person name="Ichikawa N."/>
        </authorList>
    </citation>
    <scope>NUCLEOTIDE SEQUENCE [LARGE SCALE GENOMIC DNA]</scope>
    <source>
        <strain evidence="2 3">NBRC 107714</strain>
    </source>
</reference>
<organism evidence="2 3">
    <name type="scientific">Methylobacterium haplocladii</name>
    <dbReference type="NCBI Taxonomy" id="1176176"/>
    <lineage>
        <taxon>Bacteria</taxon>
        <taxon>Pseudomonadati</taxon>
        <taxon>Pseudomonadota</taxon>
        <taxon>Alphaproteobacteria</taxon>
        <taxon>Hyphomicrobiales</taxon>
        <taxon>Methylobacteriaceae</taxon>
        <taxon>Methylobacterium</taxon>
    </lineage>
</organism>
<accession>A0A512ISK6</accession>
<proteinExistence type="predicted"/>
<dbReference type="AlphaFoldDB" id="A0A512ISK6"/>